<proteinExistence type="predicted"/>
<accession>A0ABY9MSK3</accession>
<keyword evidence="2" id="KW-1185">Reference proteome</keyword>
<evidence type="ECO:0000313" key="2">
    <source>
        <dbReference type="Proteomes" id="UP001236657"/>
    </source>
</evidence>
<name>A0ABY9MSK3_9GAMM</name>
<reference evidence="1 2" key="1">
    <citation type="submission" date="2023-08" db="EMBL/GenBank/DDBJ databases">
        <title>New molecular markers tilS and rpoB for phylogenetic and monitoring studies of the genus Thiothrix biodiversity.</title>
        <authorList>
            <person name="Ravin N.V."/>
            <person name="Smolyakov D."/>
            <person name="Markov N.D."/>
            <person name="Beletsky A.V."/>
            <person name="Mardanov A.V."/>
            <person name="Rudenko T.S."/>
            <person name="Grabovich M.Y."/>
        </authorList>
    </citation>
    <scope>NUCLEOTIDE SEQUENCE [LARGE SCALE GENOMIC DNA]</scope>
    <source>
        <strain evidence="1 2">MK1</strain>
    </source>
</reference>
<evidence type="ECO:0000313" key="1">
    <source>
        <dbReference type="EMBL" id="WML90811.1"/>
    </source>
</evidence>
<dbReference type="Proteomes" id="UP001236657">
    <property type="component" value="Chromosome"/>
</dbReference>
<organism evidence="1 2">
    <name type="scientific">Thiothrix lacustris</name>
    <dbReference type="NCBI Taxonomy" id="525917"/>
    <lineage>
        <taxon>Bacteria</taxon>
        <taxon>Pseudomonadati</taxon>
        <taxon>Pseudomonadota</taxon>
        <taxon>Gammaproteobacteria</taxon>
        <taxon>Thiotrichales</taxon>
        <taxon>Thiotrichaceae</taxon>
        <taxon>Thiothrix</taxon>
    </lineage>
</organism>
<dbReference type="Pfam" id="PF10832">
    <property type="entry name" value="YhfG"/>
    <property type="match status" value="1"/>
</dbReference>
<dbReference type="InterPro" id="IPR022541">
    <property type="entry name" value="YhfG"/>
</dbReference>
<dbReference type="RefSeq" id="WP_308895382.1">
    <property type="nucleotide sequence ID" value="NZ_CP133218.1"/>
</dbReference>
<gene>
    <name evidence="1" type="ORF">RCF98_00310</name>
</gene>
<sequence length="208" mass="23323">MQVKLDEVTDGAGVSNGSWWHKVQQKASPQAQQGELEICYHSTSKARGVNMSNVLSITSIKQCESLASLKLLGSFATVRQAIAESLSIPMKVRSWQALHDKLQTLTFAVQNHREFLTSHDEIQDLSVSLSVIKQKLGIQITVSDKPHLTTIINKLLMFFIAPKPSAYELYEQYKRENFVHSSRLEGIHMPMQKPESSLADVLAKYRAA</sequence>
<dbReference type="EMBL" id="CP133218">
    <property type="protein sequence ID" value="WML90811.1"/>
    <property type="molecule type" value="Genomic_DNA"/>
</dbReference>
<protein>
    <submittedName>
        <fullName evidence="1">DUF2559 family protein</fullName>
    </submittedName>
</protein>